<reference evidence="2 3" key="1">
    <citation type="submission" date="2019-07" db="EMBL/GenBank/DDBJ databases">
        <title>Draft genome assembly of a fouling barnacle, Amphibalanus amphitrite (Darwin, 1854): The first reference genome for Thecostraca.</title>
        <authorList>
            <person name="Kim W."/>
        </authorList>
    </citation>
    <scope>NUCLEOTIDE SEQUENCE [LARGE SCALE GENOMIC DNA]</scope>
    <source>
        <strain evidence="2">SNU_AA5</strain>
        <tissue evidence="2">Soma without cirri and trophi</tissue>
    </source>
</reference>
<evidence type="ECO:0000313" key="2">
    <source>
        <dbReference type="EMBL" id="KAF0305276.1"/>
    </source>
</evidence>
<protein>
    <submittedName>
        <fullName evidence="2">Uncharacterized protein</fullName>
    </submittedName>
</protein>
<accession>A0A6A4WD41</accession>
<keyword evidence="3" id="KW-1185">Reference proteome</keyword>
<evidence type="ECO:0000256" key="1">
    <source>
        <dbReference type="SAM" id="Coils"/>
    </source>
</evidence>
<gene>
    <name evidence="2" type="ORF">FJT64_023059</name>
</gene>
<evidence type="ECO:0000313" key="3">
    <source>
        <dbReference type="Proteomes" id="UP000440578"/>
    </source>
</evidence>
<feature type="coiled-coil region" evidence="1">
    <location>
        <begin position="22"/>
        <end position="77"/>
    </location>
</feature>
<dbReference type="AlphaFoldDB" id="A0A6A4WD41"/>
<comment type="caution">
    <text evidence="2">The sequence shown here is derived from an EMBL/GenBank/DDBJ whole genome shotgun (WGS) entry which is preliminary data.</text>
</comment>
<name>A0A6A4WD41_AMPAM</name>
<sequence length="242" mass="26981">MATAGAEDLLSEAQFLALQEEKEQLMKEQKLLNMDIRAMKLEMTKCSGEPAPVEARALAAEQRLAQLSAELTGLQLEEVSFHLVSAEEGVTVTRWRVRAVSEDANAEILLHYDTTKDEHSNVTCSGLEVEEFTPSLAPLMDVAGERPRDALFGLYQLGRLVAERREALGADTPEELTETARLQLPGRKKLHWSIEMVPEEARFRQNIAVEDSKGKLSALPEVLQELLNERGARALIEYVQSL</sequence>
<keyword evidence="1" id="KW-0175">Coiled coil</keyword>
<dbReference type="OrthoDB" id="6400519at2759"/>
<dbReference type="Proteomes" id="UP000440578">
    <property type="component" value="Unassembled WGS sequence"/>
</dbReference>
<dbReference type="EMBL" id="VIIS01000771">
    <property type="protein sequence ID" value="KAF0305276.1"/>
    <property type="molecule type" value="Genomic_DNA"/>
</dbReference>
<organism evidence="2 3">
    <name type="scientific">Amphibalanus amphitrite</name>
    <name type="common">Striped barnacle</name>
    <name type="synonym">Balanus amphitrite</name>
    <dbReference type="NCBI Taxonomy" id="1232801"/>
    <lineage>
        <taxon>Eukaryota</taxon>
        <taxon>Metazoa</taxon>
        <taxon>Ecdysozoa</taxon>
        <taxon>Arthropoda</taxon>
        <taxon>Crustacea</taxon>
        <taxon>Multicrustacea</taxon>
        <taxon>Cirripedia</taxon>
        <taxon>Thoracica</taxon>
        <taxon>Thoracicalcarea</taxon>
        <taxon>Balanomorpha</taxon>
        <taxon>Balanoidea</taxon>
        <taxon>Balanidae</taxon>
        <taxon>Amphibalaninae</taxon>
        <taxon>Amphibalanus</taxon>
    </lineage>
</organism>
<proteinExistence type="predicted"/>